<evidence type="ECO:0000313" key="1">
    <source>
        <dbReference type="EMBL" id="KAI8435401.1"/>
    </source>
</evidence>
<protein>
    <submittedName>
        <fullName evidence="1">Uncharacterized protein</fullName>
    </submittedName>
</protein>
<reference evidence="1 2" key="1">
    <citation type="journal article" date="2022" name="Genome Biol. Evol.">
        <title>The Spruce Budworm Genome: Reconstructing the Evolutionary History of Antifreeze Proteins.</title>
        <authorList>
            <person name="Beliveau C."/>
            <person name="Gagne P."/>
            <person name="Picq S."/>
            <person name="Vernygora O."/>
            <person name="Keeling C.I."/>
            <person name="Pinkney K."/>
            <person name="Doucet D."/>
            <person name="Wen F."/>
            <person name="Johnston J.S."/>
            <person name="Maaroufi H."/>
            <person name="Boyle B."/>
            <person name="Laroche J."/>
            <person name="Dewar K."/>
            <person name="Juretic N."/>
            <person name="Blackburn G."/>
            <person name="Nisole A."/>
            <person name="Brunet B."/>
            <person name="Brandao M."/>
            <person name="Lumley L."/>
            <person name="Duan J."/>
            <person name="Quan G."/>
            <person name="Lucarotti C.J."/>
            <person name="Roe A.D."/>
            <person name="Sperling F.A.H."/>
            <person name="Levesque R.C."/>
            <person name="Cusson M."/>
        </authorList>
    </citation>
    <scope>NUCLEOTIDE SEQUENCE [LARGE SCALE GENOMIC DNA]</scope>
    <source>
        <strain evidence="1">Glfc:IPQL:Cfum</strain>
    </source>
</reference>
<dbReference type="EMBL" id="CM046105">
    <property type="protein sequence ID" value="KAI8435401.1"/>
    <property type="molecule type" value="Genomic_DNA"/>
</dbReference>
<sequence length="1092" mass="124819">MPLRTPRRRISPRTVRRYRAIRNFFRKTLGSVASQPDININSSIAVNVTHLKHKIVGIEHQLDEVSKHCRELASIDNISRITTENSIPTEDNRASTAQIERAPSTRDSVDNEARLLYKTPGSQFEKLDNDTLPKLHNECSERDRRSGDSMNFEVYQTQVSKGRTKKNKRDIHYDNDYGEGSPNLRKNRIQPELKASQAFYTSSSHSDDTPRTEHPITPSDYPIRGRKESWLEDQFPGRSPTRDRDEELGARHKDRTPRNKSKSPPRARESKHGKSKRHKSVCPELDQDYIADIIKRQYKPMTMFGRRESEFSQMSTPVCRDQDTYGVPENVVDGHEPCSCCERGPARCRHGCHEVSDLHSLCDARAYSSRRRARSMHRRHYVDPYNDSSLYDIVPVKERSSPKSRRKFVEDMTHYEHYREVPPSPKSQRPRLNLRAQKFNNYEDFTGHKTRRKRSPYQQRRRCDEDYSDDSSDETVLNEINAIYPKLPNHTKNAQIQEDMEKMSNCHYGTHASKMNANLNDALKKTQEIDLSNDKTDKALCEIKDILQSFLQEIKKDTAGFHCDKVSDVDDKANEKPQEECQQDAAKVTTSVIPGSTHNGFNNAGAGQCGMPYVPSFTNPCCYPLMPVCPVNCVQSGFVMPSTSYTCQNCTSQKEPNCACGKENNTFEDDASKKQSETENLIREIYKYVAQIPSAKKESSGTSKAYSPRENPQVVLASRNAGKTSNASKLDANVGTPPLKCYSKSCEALGPRLSDNYYSRTNASFSDTILEKMSVEITSRSKTPSEAGEPPVEEKKKASRFANVMRSFGLLKKRKKNKEVITELSESEKTIEVDVLPRHAGPPFRQEVSNYMMYGQEYYQQPPIPPFGPQRHPRAHSPRYDYRYPPYDPRRAAFSNAGMNDMYDTYRERQHESPPYYPGMHPQASAPPYTSSYETPCSHNLQPQIPLCLKEIEVRSTGTQSERKMPFFKKFSQKKKQSATFLMQEEQNNVAAAQATQNKPKMFSWKQLQAKASKTAYDLEPIEYSLKTQKKLAEGDIKLRDALLAKLLKRKNPFSRKNMLMRTLMAGKESAGWNGPGVLQKTGAIRSPKMFM</sequence>
<organism evidence="1 2">
    <name type="scientific">Choristoneura fumiferana</name>
    <name type="common">Spruce budworm moth</name>
    <name type="synonym">Archips fumiferana</name>
    <dbReference type="NCBI Taxonomy" id="7141"/>
    <lineage>
        <taxon>Eukaryota</taxon>
        <taxon>Metazoa</taxon>
        <taxon>Ecdysozoa</taxon>
        <taxon>Arthropoda</taxon>
        <taxon>Hexapoda</taxon>
        <taxon>Insecta</taxon>
        <taxon>Pterygota</taxon>
        <taxon>Neoptera</taxon>
        <taxon>Endopterygota</taxon>
        <taxon>Lepidoptera</taxon>
        <taxon>Glossata</taxon>
        <taxon>Ditrysia</taxon>
        <taxon>Tortricoidea</taxon>
        <taxon>Tortricidae</taxon>
        <taxon>Tortricinae</taxon>
        <taxon>Choristoneura</taxon>
    </lineage>
</organism>
<accession>A0ACC0KFU3</accession>
<keyword evidence="2" id="KW-1185">Reference proteome</keyword>
<name>A0ACC0KFU3_CHOFU</name>
<comment type="caution">
    <text evidence="1">The sequence shown here is derived from an EMBL/GenBank/DDBJ whole genome shotgun (WGS) entry which is preliminary data.</text>
</comment>
<gene>
    <name evidence="1" type="ORF">MSG28_003718</name>
</gene>
<evidence type="ECO:0000313" key="2">
    <source>
        <dbReference type="Proteomes" id="UP001064048"/>
    </source>
</evidence>
<proteinExistence type="predicted"/>
<dbReference type="Proteomes" id="UP001064048">
    <property type="component" value="Chromosome 5"/>
</dbReference>